<evidence type="ECO:0008006" key="3">
    <source>
        <dbReference type="Google" id="ProtNLM"/>
    </source>
</evidence>
<reference evidence="1 2" key="1">
    <citation type="submission" date="2016-10" db="EMBL/GenBank/DDBJ databases">
        <authorList>
            <person name="de Groot N.N."/>
        </authorList>
    </citation>
    <scope>NUCLEOTIDE SEQUENCE [LARGE SCALE GENOMIC DNA]</scope>
    <source>
        <strain evidence="1 2">CGMCC 1.3442</strain>
    </source>
</reference>
<gene>
    <name evidence="1" type="ORF">SAMN05216498_0808</name>
</gene>
<keyword evidence="2" id="KW-1185">Reference proteome</keyword>
<dbReference type="RefSeq" id="WP_093855318.1">
    <property type="nucleotide sequence ID" value="NZ_BJVZ01000018.1"/>
</dbReference>
<dbReference type="OrthoDB" id="1676875at2"/>
<sequence>MIIRANKGQVSYGESIGIMMLDTFTPFIPGDVGNATTYSFPVRYQRVEGLTFNRLLSKDPAVIDSMLDAGHNLVKEGVRAITGDCGYMGMFQREIAQELNVPVFMSSLLQLPFMSSMIGKDEKIGIICSHSNHFNEDLIDMLGIDIDLSRLRVRGLEDRENFVKAAHDEIGVLDPEVIEGEVVSAASELVQEHPDVKVFLLECSSLPPYSAAVQEATRLPVFDYITMINYVHSTVVQKRYHGFM</sequence>
<dbReference type="Proteomes" id="UP000199334">
    <property type="component" value="Unassembled WGS sequence"/>
</dbReference>
<dbReference type="EMBL" id="FNIG01000001">
    <property type="protein sequence ID" value="SDM85665.1"/>
    <property type="molecule type" value="Genomic_DNA"/>
</dbReference>
<organism evidence="1 2">
    <name type="scientific">Tenuibacillus multivorans</name>
    <dbReference type="NCBI Taxonomy" id="237069"/>
    <lineage>
        <taxon>Bacteria</taxon>
        <taxon>Bacillati</taxon>
        <taxon>Bacillota</taxon>
        <taxon>Bacilli</taxon>
        <taxon>Bacillales</taxon>
        <taxon>Bacillaceae</taxon>
        <taxon>Tenuibacillus</taxon>
    </lineage>
</organism>
<dbReference type="STRING" id="237069.SAMN05216498_0808"/>
<accession>A0A1G9WNK7</accession>
<evidence type="ECO:0000313" key="2">
    <source>
        <dbReference type="Proteomes" id="UP000199334"/>
    </source>
</evidence>
<dbReference type="AlphaFoldDB" id="A0A1G9WNK7"/>
<protein>
    <recommendedName>
        <fullName evidence="3">Aspartate/glutamate racemase family protein</fullName>
    </recommendedName>
</protein>
<proteinExistence type="predicted"/>
<evidence type="ECO:0000313" key="1">
    <source>
        <dbReference type="EMBL" id="SDM85665.1"/>
    </source>
</evidence>
<name>A0A1G9WNK7_9BACI</name>
<dbReference type="NCBIfam" id="NF005679">
    <property type="entry name" value="PRK07475.1"/>
    <property type="match status" value="1"/>
</dbReference>